<organism evidence="1 2">
    <name type="scientific">Ilex paraguariensis</name>
    <name type="common">yerba mate</name>
    <dbReference type="NCBI Taxonomy" id="185542"/>
    <lineage>
        <taxon>Eukaryota</taxon>
        <taxon>Viridiplantae</taxon>
        <taxon>Streptophyta</taxon>
        <taxon>Embryophyta</taxon>
        <taxon>Tracheophyta</taxon>
        <taxon>Spermatophyta</taxon>
        <taxon>Magnoliopsida</taxon>
        <taxon>eudicotyledons</taxon>
        <taxon>Gunneridae</taxon>
        <taxon>Pentapetalae</taxon>
        <taxon>asterids</taxon>
        <taxon>campanulids</taxon>
        <taxon>Aquifoliales</taxon>
        <taxon>Aquifoliaceae</taxon>
        <taxon>Ilex</taxon>
    </lineage>
</organism>
<dbReference type="Proteomes" id="UP001642360">
    <property type="component" value="Unassembled WGS sequence"/>
</dbReference>
<evidence type="ECO:0000313" key="1">
    <source>
        <dbReference type="EMBL" id="CAK9171708.1"/>
    </source>
</evidence>
<accession>A0ABC8TRC5</accession>
<keyword evidence="2" id="KW-1185">Reference proteome</keyword>
<sequence>MVQILELEEVPMGLILQVEVSAHGVDFGGRGSAHGASHEGSAHGVGLKGGIHGTSFIGGAHGSGHEGGAQGIGLRGGAHGAGFASFVKDSKDMDCTKNGEGGTLSNSKKHACKPSGTFYAWVVRENGQAVI</sequence>
<evidence type="ECO:0000313" key="2">
    <source>
        <dbReference type="Proteomes" id="UP001642360"/>
    </source>
</evidence>
<name>A0ABC8TRC5_9AQUA</name>
<proteinExistence type="predicted"/>
<dbReference type="AlphaFoldDB" id="A0ABC8TRC5"/>
<reference evidence="1 2" key="1">
    <citation type="submission" date="2024-02" db="EMBL/GenBank/DDBJ databases">
        <authorList>
            <person name="Vignale AGUSTIN F."/>
            <person name="Sosa J E."/>
            <person name="Modenutti C."/>
        </authorList>
    </citation>
    <scope>NUCLEOTIDE SEQUENCE [LARGE SCALE GENOMIC DNA]</scope>
</reference>
<protein>
    <submittedName>
        <fullName evidence="1">Uncharacterized protein</fullName>
    </submittedName>
</protein>
<comment type="caution">
    <text evidence="1">The sequence shown here is derived from an EMBL/GenBank/DDBJ whole genome shotgun (WGS) entry which is preliminary data.</text>
</comment>
<gene>
    <name evidence="1" type="ORF">ILEXP_LOCUS41306</name>
</gene>
<dbReference type="EMBL" id="CAUOFW020005835">
    <property type="protein sequence ID" value="CAK9171708.1"/>
    <property type="molecule type" value="Genomic_DNA"/>
</dbReference>